<keyword evidence="14" id="KW-0812">Transmembrane</keyword>
<keyword evidence="19" id="KW-1185">Reference proteome</keyword>
<dbReference type="FunFam" id="1.10.340.70:FF:000001">
    <property type="entry name" value="Retrovirus-related Pol polyprotein from transposon gypsy-like Protein"/>
    <property type="match status" value="1"/>
</dbReference>
<accession>A0AAD8WKK2</accession>
<sequence length="2144" mass="244472">MEAGYGTWHCWVHSALRQGVKTVDEYYMEMELLMQRGRARESLEMIMQRFLNGLKYDIKGIGRHYSYINMNQSLHHAREAESQMDEEAKVKGRATGAGRFTPRAPPPSASAPSMRSAPYSTPLSKPVSNVSNAKKSESAASTSGSSMSTARNRDMVCHTCGGKGHFKKDCPNRKVMIINEDNEYETGDDVDPNAPEDDDYDTDGEDAYPSNARTIVVSQRALNVLPSASTQRCNLFQTKALVGPDKACKVIIDGGSCRNLASKELCTKLKLKYLPHPHPYYIQWLSDNGEMKVNHMVRVEFEIGPYKDCIDFDVVPMTEFGDVFSEEVPAGLPPLRGIEHQIDLIPGASLPNRAPYRTNPEETKEIQKQVQVVLDKGYIRISLSPCAVPVILVPKKDGTWRMCVDCRAINNITIRYRHPIPRLEDMLDELSGAAVFSKIDLCSGYHQIRMKEGDEWKTAFKTKFGLYEWLVMPFGLTNAPSTFMRLMNHVLREFIGKFVVVYFDDILIYSRNESDHTIHIRHVLQVLRDNKLYGNLEKCTFCKDKVIFIGYVVSKHGVEVDVSKIKAIQNWPTSMNVSQVRSFHGLAGFYRRFVPNFSTIAAPLNDLTKKGVVFEWGAAQDHVFDELKRLLTSAPLLALPDFNKQFEIECDASGIGIGELYALIRVLEVWQHYLWPKEFIIHSDHEALKYLKAQSTLHKRLAKWVEFIESFPYIIKHKKGKDNIVADALSSKNMLLNQVDVKIPGLELLCDLYATDHDFAEPYRFCALESSVRLLLLQESHAGGLMGHFGREKTLLMLADHFYWPKMRRDVDRYVKRCITCNKSKSKLKPHVPKTIVSDRDVKFMSYFWKTLWRKLGTKLLFSTTCHPQTNGQTEVVNRTLSQLLRSMIKKNLKEWEECLPHVEFAYNRAVHSTTELCPFEVVYGFKPITPLDLLPLPIHGRVNMEASKRADFVRKIHVKTKELIEKKGKSNAARMNKKRKEMLFKPGDMVWVHFRKDRFPKLRKSKLKPRGAGPYKVLAKINDNAYSIDLPIDEFGVSNSFNVADLTPYDGEDLGVSRSTPFEGGEMMRTSLPHYHLRHYQLKMNLLYEEETSIARGGEEQLDVKMDVELDKELDMKISHGRENKDSADIITWREYEALRNEMRRELRTQDDELKGKVEEISQKLNTTNETVTAMQDQMTDIQRSLRTLTMSFENLTNQQRQQAEDADDAPGRGDRPRGWAPLGRHGRGQDEEDGLGLQPPLRGGEHQREKSSPAGRNPPGKFLPEGEIDAIVTVIKLDIISITITTIFIIITAITTAALRHRCISMNEVRKKLFSLSLSGKAAHWYKLLDNGDSLEWDDIVPRFYSKFYPPSEIHKDRNRIYNFWPHDGESIAQAWGRLKSLMLKCPIHELPGNVIIDNFYARLSFQDKTLLDTSCSGSFTRNKEEFKRDLLDRIQENTEGWENDKDRESVAANLYKAFASHYELPRKNFDKYHELYKDKIDSSINKCVVVETADHVIPEAYIEKTPFPAKMKEYSVINSAVHKSEKKPIEPEEQIKVEPVVAIVKDLVTENVEDGHIIFCEDASNIVSHPNKSKQVSVPMLSVRIGDHCYYGLCDIGASVSAIPYELYTEIMHEIGSCELEDIDVVIQLANRETISPIGIVRDVEVLCEVFMDDFSVYGNSFDNCLRNLDKVLQRCEETNLVLNWEKCHFMVNEGIVLGHKISERGIEVDRAKVEAIEKMPYPRDVKGIRSVLGHVGFYRRFIKDFSKISKPLTNLLQKDKALTTAPIVEPPDWNLPFEIMCDASDFAVGAVLGQRVDKKLNVIHYASKTLDAAQRNYATTEKELLVVVFACDKFRPYIVDSKVTIHTDHAAIRYLMTKKDAKPRLIRWVLLLQEFDLHIIDRKGVDNPVADNLSRLENIAYDPVPVNDSFPNEQLAVIKGPLPPALSLDSFPVLEEALRTTDEFCGQYRALRREVEILREENYRLRRILGYYLKPITGSPSPTSDNNESLRDLVQICQAEKLKLKEIYDEGSQKGEPAGPKVGPHHRRRGPWPGRATVWCGAHTAPFASFSSRNSSSRKPKLQRKPHEGLQPPLRGGEHQRERALRRAGIRRGNSLPEGEIDAIVTVIKLDIISITITTIFIIITAITTAALRHRCNDLG</sequence>
<proteinExistence type="predicted"/>
<evidence type="ECO:0000256" key="8">
    <source>
        <dbReference type="ARBA" id="ARBA00022801"/>
    </source>
</evidence>
<dbReference type="Pfam" id="PF00098">
    <property type="entry name" value="zf-CCHC"/>
    <property type="match status" value="1"/>
</dbReference>
<dbReference type="Proteomes" id="UP001231189">
    <property type="component" value="Unassembled WGS sequence"/>
</dbReference>
<dbReference type="Pfam" id="PF17917">
    <property type="entry name" value="RT_RNaseH"/>
    <property type="match status" value="2"/>
</dbReference>
<feature type="compositionally biased region" description="Basic and acidic residues" evidence="13">
    <location>
        <begin position="2080"/>
        <end position="2089"/>
    </location>
</feature>
<keyword evidence="3" id="KW-0808">Transferase</keyword>
<dbReference type="InterPro" id="IPR043502">
    <property type="entry name" value="DNA/RNA_pol_sf"/>
</dbReference>
<dbReference type="Gene3D" id="3.30.420.10">
    <property type="entry name" value="Ribonuclease H-like superfamily/Ribonuclease H"/>
    <property type="match status" value="1"/>
</dbReference>
<dbReference type="FunFam" id="3.10.20.370:FF:000001">
    <property type="entry name" value="Retrovirus-related Pol polyprotein from transposon 17.6-like protein"/>
    <property type="match status" value="1"/>
</dbReference>
<reference evidence="18" key="1">
    <citation type="submission" date="2023-07" db="EMBL/GenBank/DDBJ databases">
        <title>A chromosome-level genome assembly of Lolium multiflorum.</title>
        <authorList>
            <person name="Chen Y."/>
            <person name="Copetti D."/>
            <person name="Kolliker R."/>
            <person name="Studer B."/>
        </authorList>
    </citation>
    <scope>NUCLEOTIDE SEQUENCE</scope>
    <source>
        <strain evidence="18">02402/16</strain>
        <tissue evidence="18">Leaf</tissue>
    </source>
</reference>
<keyword evidence="5" id="KW-0540">Nuclease</keyword>
<evidence type="ECO:0000256" key="2">
    <source>
        <dbReference type="ARBA" id="ARBA00022670"/>
    </source>
</evidence>
<dbReference type="InterPro" id="IPR041588">
    <property type="entry name" value="Integrase_H2C2"/>
</dbReference>
<dbReference type="Pfam" id="PF24626">
    <property type="entry name" value="SH3_Tf2-1"/>
    <property type="match status" value="1"/>
</dbReference>
<dbReference type="InterPro" id="IPR036875">
    <property type="entry name" value="Znf_CCHC_sf"/>
</dbReference>
<feature type="compositionally biased region" description="Basic and acidic residues" evidence="13">
    <location>
        <begin position="78"/>
        <end position="90"/>
    </location>
</feature>
<keyword evidence="9" id="KW-0695">RNA-directed DNA polymerase</keyword>
<dbReference type="CDD" id="cd01647">
    <property type="entry name" value="RT_LTR"/>
    <property type="match status" value="1"/>
</dbReference>
<evidence type="ECO:0000256" key="1">
    <source>
        <dbReference type="ARBA" id="ARBA00012493"/>
    </source>
</evidence>
<dbReference type="SUPFAM" id="SSF57756">
    <property type="entry name" value="Retrovirus zinc finger-like domains"/>
    <property type="match status" value="1"/>
</dbReference>
<feature type="region of interest" description="Disordered" evidence="13">
    <location>
        <begin position="78"/>
        <end position="150"/>
    </location>
</feature>
<dbReference type="InterPro" id="IPR005162">
    <property type="entry name" value="Retrotrans_gag_dom"/>
</dbReference>
<dbReference type="SUPFAM" id="SSF53098">
    <property type="entry name" value="Ribonuclease H-like"/>
    <property type="match status" value="1"/>
</dbReference>
<keyword evidence="2" id="KW-0645">Protease</keyword>
<feature type="transmembrane region" description="Helical" evidence="14">
    <location>
        <begin position="2116"/>
        <end position="2136"/>
    </location>
</feature>
<evidence type="ECO:0000256" key="11">
    <source>
        <dbReference type="PROSITE-ProRule" id="PRU00047"/>
    </source>
</evidence>
<evidence type="ECO:0000256" key="14">
    <source>
        <dbReference type="SAM" id="Phobius"/>
    </source>
</evidence>
<feature type="domain" description="CCHC-type" evidence="15">
    <location>
        <begin position="157"/>
        <end position="172"/>
    </location>
</feature>
<dbReference type="InterPro" id="IPR012337">
    <property type="entry name" value="RNaseH-like_sf"/>
</dbReference>
<evidence type="ECO:0000313" key="19">
    <source>
        <dbReference type="Proteomes" id="UP001231189"/>
    </source>
</evidence>
<organism evidence="18 19">
    <name type="scientific">Lolium multiflorum</name>
    <name type="common">Italian ryegrass</name>
    <name type="synonym">Lolium perenne subsp. multiflorum</name>
    <dbReference type="NCBI Taxonomy" id="4521"/>
    <lineage>
        <taxon>Eukaryota</taxon>
        <taxon>Viridiplantae</taxon>
        <taxon>Streptophyta</taxon>
        <taxon>Embryophyta</taxon>
        <taxon>Tracheophyta</taxon>
        <taxon>Spermatophyta</taxon>
        <taxon>Magnoliopsida</taxon>
        <taxon>Liliopsida</taxon>
        <taxon>Poales</taxon>
        <taxon>Poaceae</taxon>
        <taxon>BOP clade</taxon>
        <taxon>Pooideae</taxon>
        <taxon>Poodae</taxon>
        <taxon>Poeae</taxon>
        <taxon>Poeae Chloroplast Group 2 (Poeae type)</taxon>
        <taxon>Loliodinae</taxon>
        <taxon>Loliinae</taxon>
        <taxon>Lolium</taxon>
    </lineage>
</organism>
<gene>
    <name evidence="18" type="ORF">QYE76_051902</name>
</gene>
<dbReference type="Pfam" id="PF17919">
    <property type="entry name" value="RT_RNaseH_2"/>
    <property type="match status" value="1"/>
</dbReference>
<dbReference type="Pfam" id="PF17921">
    <property type="entry name" value="Integrase_H2C2"/>
    <property type="match status" value="1"/>
</dbReference>
<evidence type="ECO:0000259" key="17">
    <source>
        <dbReference type="PROSITE" id="PS50994"/>
    </source>
</evidence>
<keyword evidence="12" id="KW-0175">Coiled coil</keyword>
<feature type="region of interest" description="Disordered" evidence="13">
    <location>
        <begin position="1200"/>
        <end position="1265"/>
    </location>
</feature>
<dbReference type="PROSITE" id="PS50158">
    <property type="entry name" value="ZF_CCHC"/>
    <property type="match status" value="1"/>
</dbReference>
<evidence type="ECO:0000256" key="3">
    <source>
        <dbReference type="ARBA" id="ARBA00022679"/>
    </source>
</evidence>
<feature type="region of interest" description="Disordered" evidence="13">
    <location>
        <begin position="2012"/>
        <end position="2038"/>
    </location>
</feature>
<evidence type="ECO:0000256" key="6">
    <source>
        <dbReference type="ARBA" id="ARBA00022750"/>
    </source>
</evidence>
<dbReference type="Gene3D" id="2.40.70.10">
    <property type="entry name" value="Acid Proteases"/>
    <property type="match status" value="1"/>
</dbReference>
<evidence type="ECO:0000256" key="10">
    <source>
        <dbReference type="ARBA" id="ARBA00023125"/>
    </source>
</evidence>
<dbReference type="GO" id="GO:0003964">
    <property type="term" value="F:RNA-directed DNA polymerase activity"/>
    <property type="evidence" value="ECO:0007669"/>
    <property type="project" value="UniProtKB-KW"/>
</dbReference>
<keyword evidence="8" id="KW-0378">Hydrolase</keyword>
<dbReference type="GO" id="GO:0003677">
    <property type="term" value="F:DNA binding"/>
    <property type="evidence" value="ECO:0007669"/>
    <property type="project" value="UniProtKB-KW"/>
</dbReference>
<dbReference type="CDD" id="cd09274">
    <property type="entry name" value="RNase_HI_RT_Ty3"/>
    <property type="match status" value="2"/>
</dbReference>
<evidence type="ECO:0000256" key="12">
    <source>
        <dbReference type="SAM" id="Coils"/>
    </source>
</evidence>
<keyword evidence="4" id="KW-0548">Nucleotidyltransferase</keyword>
<dbReference type="PROSITE" id="PS50878">
    <property type="entry name" value="RT_POL"/>
    <property type="match status" value="1"/>
</dbReference>
<dbReference type="GO" id="GO:0006508">
    <property type="term" value="P:proteolysis"/>
    <property type="evidence" value="ECO:0007669"/>
    <property type="project" value="UniProtKB-KW"/>
</dbReference>
<keyword evidence="7" id="KW-0255">Endonuclease</keyword>
<dbReference type="Gene3D" id="3.10.20.370">
    <property type="match status" value="1"/>
</dbReference>
<evidence type="ECO:0000256" key="4">
    <source>
        <dbReference type="ARBA" id="ARBA00022695"/>
    </source>
</evidence>
<dbReference type="FunFam" id="3.30.70.270:FF:000020">
    <property type="entry name" value="Transposon Tf2-6 polyprotein-like Protein"/>
    <property type="match status" value="1"/>
</dbReference>
<evidence type="ECO:0000256" key="13">
    <source>
        <dbReference type="SAM" id="MobiDB-lite"/>
    </source>
</evidence>
<dbReference type="InterPro" id="IPR001878">
    <property type="entry name" value="Znf_CCHC"/>
</dbReference>
<dbReference type="InterPro" id="IPR000477">
    <property type="entry name" value="RT_dom"/>
</dbReference>
<dbReference type="Gene3D" id="3.30.70.270">
    <property type="match status" value="4"/>
</dbReference>
<feature type="coiled-coil region" evidence="12">
    <location>
        <begin position="1141"/>
        <end position="1179"/>
    </location>
</feature>
<dbReference type="InterPro" id="IPR056924">
    <property type="entry name" value="SH3_Tf2-1"/>
</dbReference>
<evidence type="ECO:0000256" key="5">
    <source>
        <dbReference type="ARBA" id="ARBA00022722"/>
    </source>
</evidence>
<dbReference type="EC" id="2.7.7.49" evidence="1"/>
<evidence type="ECO:0000259" key="16">
    <source>
        <dbReference type="PROSITE" id="PS50878"/>
    </source>
</evidence>
<dbReference type="InterPro" id="IPR036397">
    <property type="entry name" value="RNaseH_sf"/>
</dbReference>
<dbReference type="GO" id="GO:0015074">
    <property type="term" value="P:DNA integration"/>
    <property type="evidence" value="ECO:0007669"/>
    <property type="project" value="InterPro"/>
</dbReference>
<evidence type="ECO:0000259" key="15">
    <source>
        <dbReference type="PROSITE" id="PS50158"/>
    </source>
</evidence>
<dbReference type="Gene3D" id="4.10.60.10">
    <property type="entry name" value="Zinc finger, CCHC-type"/>
    <property type="match status" value="1"/>
</dbReference>
<feature type="domain" description="Reverse transcriptase" evidence="16">
    <location>
        <begin position="374"/>
        <end position="553"/>
    </location>
</feature>
<dbReference type="FunFam" id="3.10.10.10:FF:000007">
    <property type="entry name" value="Retrovirus-related Pol polyprotein from transposon 17.6-like Protein"/>
    <property type="match status" value="1"/>
</dbReference>
<keyword evidence="10" id="KW-0238">DNA-binding</keyword>
<keyword evidence="11" id="KW-0863">Zinc-finger</keyword>
<dbReference type="SUPFAM" id="SSF56672">
    <property type="entry name" value="DNA/RNA polymerases"/>
    <property type="match status" value="2"/>
</dbReference>
<feature type="domain" description="Integrase catalytic" evidence="17">
    <location>
        <begin position="740"/>
        <end position="927"/>
    </location>
</feature>
<comment type="caution">
    <text evidence="18">The sequence shown here is derived from an EMBL/GenBank/DDBJ whole genome shotgun (WGS) entry which is preliminary data.</text>
</comment>
<feature type="region of interest" description="Disordered" evidence="13">
    <location>
        <begin position="182"/>
        <end position="203"/>
    </location>
</feature>
<dbReference type="InterPro" id="IPR021109">
    <property type="entry name" value="Peptidase_aspartic_dom_sf"/>
</dbReference>
<dbReference type="Pfam" id="PF00078">
    <property type="entry name" value="RVT_1"/>
    <property type="match status" value="2"/>
</dbReference>
<dbReference type="Gene3D" id="3.10.10.10">
    <property type="entry name" value="HIV Type 1 Reverse Transcriptase, subunit A, domain 1"/>
    <property type="match status" value="1"/>
</dbReference>
<feature type="compositionally biased region" description="Low complexity" evidence="13">
    <location>
        <begin position="127"/>
        <end position="150"/>
    </location>
</feature>
<dbReference type="GO" id="GO:0004190">
    <property type="term" value="F:aspartic-type endopeptidase activity"/>
    <property type="evidence" value="ECO:0007669"/>
    <property type="project" value="UniProtKB-KW"/>
</dbReference>
<dbReference type="InterPro" id="IPR041577">
    <property type="entry name" value="RT_RNaseH_2"/>
</dbReference>
<dbReference type="EMBL" id="JAUUTY010000003">
    <property type="protein sequence ID" value="KAK1663743.1"/>
    <property type="molecule type" value="Genomic_DNA"/>
</dbReference>
<dbReference type="PANTHER" id="PTHR35046">
    <property type="entry name" value="ZINC KNUCKLE (CCHC-TYPE) FAMILY PROTEIN"/>
    <property type="match status" value="1"/>
</dbReference>
<feature type="region of interest" description="Disordered" evidence="13">
    <location>
        <begin position="2054"/>
        <end position="2089"/>
    </location>
</feature>
<evidence type="ECO:0000313" key="18">
    <source>
        <dbReference type="EMBL" id="KAK1663743.1"/>
    </source>
</evidence>
<dbReference type="InterPro" id="IPR041373">
    <property type="entry name" value="RT_RNaseH"/>
</dbReference>
<name>A0AAD8WKK2_LOLMU</name>
<keyword evidence="14" id="KW-1133">Transmembrane helix</keyword>
<evidence type="ECO:0000256" key="9">
    <source>
        <dbReference type="ARBA" id="ARBA00022918"/>
    </source>
</evidence>
<dbReference type="PANTHER" id="PTHR35046:SF9">
    <property type="entry name" value="RNA-DIRECTED DNA POLYMERASE"/>
    <property type="match status" value="1"/>
</dbReference>
<keyword evidence="14" id="KW-0472">Membrane</keyword>
<dbReference type="Pfam" id="PF03732">
    <property type="entry name" value="Retrotrans_gag"/>
    <property type="match status" value="1"/>
</dbReference>
<dbReference type="PROSITE" id="PS50994">
    <property type="entry name" value="INTEGRASE"/>
    <property type="match status" value="1"/>
</dbReference>
<dbReference type="CDD" id="cd00303">
    <property type="entry name" value="retropepsin_like"/>
    <property type="match status" value="1"/>
</dbReference>
<keyword evidence="11" id="KW-0479">Metal-binding</keyword>
<keyword evidence="6" id="KW-0064">Aspartyl protease</keyword>
<dbReference type="InterPro" id="IPR001584">
    <property type="entry name" value="Integrase_cat-core"/>
</dbReference>
<dbReference type="InterPro" id="IPR043128">
    <property type="entry name" value="Rev_trsase/Diguanyl_cyclase"/>
</dbReference>
<keyword evidence="11" id="KW-0862">Zinc</keyword>
<evidence type="ECO:0000256" key="7">
    <source>
        <dbReference type="ARBA" id="ARBA00022759"/>
    </source>
</evidence>
<protein>
    <recommendedName>
        <fullName evidence="1">RNA-directed DNA polymerase</fullName>
        <ecNumber evidence="1">2.7.7.49</ecNumber>
    </recommendedName>
</protein>
<dbReference type="GO" id="GO:0004519">
    <property type="term" value="F:endonuclease activity"/>
    <property type="evidence" value="ECO:0007669"/>
    <property type="project" value="UniProtKB-KW"/>
</dbReference>
<dbReference type="SMART" id="SM00343">
    <property type="entry name" value="ZnF_C2HC"/>
    <property type="match status" value="1"/>
</dbReference>
<dbReference type="GO" id="GO:0008270">
    <property type="term" value="F:zinc ion binding"/>
    <property type="evidence" value="ECO:0007669"/>
    <property type="project" value="UniProtKB-KW"/>
</dbReference>